<dbReference type="EMBL" id="JAWDIE010000019">
    <property type="protein sequence ID" value="MEJ7139061.1"/>
    <property type="molecule type" value="Genomic_DNA"/>
</dbReference>
<proteinExistence type="predicted"/>
<organism evidence="1 2">
    <name type="scientific">Amphibiibacter pelophylacis</name>
    <dbReference type="NCBI Taxonomy" id="1799477"/>
    <lineage>
        <taxon>Bacteria</taxon>
        <taxon>Pseudomonadati</taxon>
        <taxon>Pseudomonadota</taxon>
        <taxon>Betaproteobacteria</taxon>
        <taxon>Burkholderiales</taxon>
        <taxon>Sphaerotilaceae</taxon>
        <taxon>Amphibiibacter</taxon>
    </lineage>
</organism>
<evidence type="ECO:0000313" key="1">
    <source>
        <dbReference type="EMBL" id="MEJ7139061.1"/>
    </source>
</evidence>
<sequence>MNPSVWTVDRPVLLFVMALVSLPLYIWIGRWVFDDWEDFLESLRYLYQPQWLSALRGEWHEDNWGSIKFLCFLILCATIATGLYKLAKLLF</sequence>
<comment type="caution">
    <text evidence="1">The sequence shown here is derived from an EMBL/GenBank/DDBJ whole genome shotgun (WGS) entry which is preliminary data.</text>
</comment>
<protein>
    <submittedName>
        <fullName evidence="1">Uncharacterized protein</fullName>
    </submittedName>
</protein>
<name>A0ACC6P4C5_9BURK</name>
<keyword evidence="2" id="KW-1185">Reference proteome</keyword>
<accession>A0ACC6P4C5</accession>
<reference evidence="1" key="1">
    <citation type="submission" date="2023-10" db="EMBL/GenBank/DDBJ databases">
        <title>Amphibacter perezi, gen. nov., sp. nov. a novel taxa of the family Comamonadaceae, class Betaproteobacteria isolated from the skin microbiota of Pelophylax perezi from different populations.</title>
        <authorList>
            <person name="Costa S."/>
            <person name="Proenca D.N."/>
            <person name="Lopes I."/>
            <person name="Morais P.V."/>
        </authorList>
    </citation>
    <scope>NUCLEOTIDE SEQUENCE</scope>
    <source>
        <strain evidence="1">SL12-8</strain>
    </source>
</reference>
<gene>
    <name evidence="1" type="ORF">RV045_11570</name>
</gene>
<dbReference type="Proteomes" id="UP001364695">
    <property type="component" value="Unassembled WGS sequence"/>
</dbReference>
<evidence type="ECO:0000313" key="2">
    <source>
        <dbReference type="Proteomes" id="UP001364695"/>
    </source>
</evidence>